<name>A0A2R5GZH9_9STRA</name>
<dbReference type="Proteomes" id="UP000241890">
    <property type="component" value="Unassembled WGS sequence"/>
</dbReference>
<evidence type="ECO:0000256" key="4">
    <source>
        <dbReference type="RuleBase" id="RU000499"/>
    </source>
</evidence>
<gene>
    <name evidence="5" type="ORF">FCC1311_047771</name>
</gene>
<comment type="similarity">
    <text evidence="1 4">Belongs to the glutathione peroxidase family.</text>
</comment>
<dbReference type="GO" id="GO:0006979">
    <property type="term" value="P:response to oxidative stress"/>
    <property type="evidence" value="ECO:0007669"/>
    <property type="project" value="InterPro"/>
</dbReference>
<reference evidence="5 6" key="1">
    <citation type="submission" date="2017-12" db="EMBL/GenBank/DDBJ databases">
        <title>Sequencing, de novo assembly and annotation of complete genome of a new Thraustochytrid species, strain FCC1311.</title>
        <authorList>
            <person name="Sedici K."/>
            <person name="Godart F."/>
            <person name="Aiese Cigliano R."/>
            <person name="Sanseverino W."/>
            <person name="Barakat M."/>
            <person name="Ortet P."/>
            <person name="Marechal E."/>
            <person name="Cagnac O."/>
            <person name="Amato A."/>
        </authorList>
    </citation>
    <scope>NUCLEOTIDE SEQUENCE [LARGE SCALE GENOMIC DNA]</scope>
</reference>
<dbReference type="EMBL" id="BEYU01000155">
    <property type="protein sequence ID" value="GBG33444.1"/>
    <property type="molecule type" value="Genomic_DNA"/>
</dbReference>
<dbReference type="PANTHER" id="PTHR11592">
    <property type="entry name" value="GLUTATHIONE PEROXIDASE"/>
    <property type="match status" value="1"/>
</dbReference>
<evidence type="ECO:0000256" key="1">
    <source>
        <dbReference type="ARBA" id="ARBA00006926"/>
    </source>
</evidence>
<evidence type="ECO:0000313" key="5">
    <source>
        <dbReference type="EMBL" id="GBG33444.1"/>
    </source>
</evidence>
<dbReference type="PANTHER" id="PTHR11592:SF78">
    <property type="entry name" value="GLUTATHIONE PEROXIDASE"/>
    <property type="match status" value="1"/>
</dbReference>
<protein>
    <recommendedName>
        <fullName evidence="4">Glutathione peroxidase</fullName>
    </recommendedName>
</protein>
<comment type="caution">
    <text evidence="5">The sequence shown here is derived from an EMBL/GenBank/DDBJ whole genome shotgun (WGS) entry which is preliminary data.</text>
</comment>
<dbReference type="PROSITE" id="PS51355">
    <property type="entry name" value="GLUTATHIONE_PEROXID_3"/>
    <property type="match status" value="1"/>
</dbReference>
<dbReference type="Gene3D" id="3.40.30.10">
    <property type="entry name" value="Glutaredoxin"/>
    <property type="match status" value="1"/>
</dbReference>
<keyword evidence="2 4" id="KW-0575">Peroxidase</keyword>
<proteinExistence type="inferred from homology"/>
<dbReference type="OrthoDB" id="446890at2759"/>
<evidence type="ECO:0000256" key="2">
    <source>
        <dbReference type="ARBA" id="ARBA00022559"/>
    </source>
</evidence>
<dbReference type="GO" id="GO:0004601">
    <property type="term" value="F:peroxidase activity"/>
    <property type="evidence" value="ECO:0007669"/>
    <property type="project" value="UniProtKB-KW"/>
</dbReference>
<dbReference type="InterPro" id="IPR036249">
    <property type="entry name" value="Thioredoxin-like_sf"/>
</dbReference>
<dbReference type="Pfam" id="PF00255">
    <property type="entry name" value="GSHPx"/>
    <property type="match status" value="1"/>
</dbReference>
<accession>A0A2R5GZH9</accession>
<dbReference type="SUPFAM" id="SSF52833">
    <property type="entry name" value="Thioredoxin-like"/>
    <property type="match status" value="1"/>
</dbReference>
<evidence type="ECO:0000313" key="6">
    <source>
        <dbReference type="Proteomes" id="UP000241890"/>
    </source>
</evidence>
<dbReference type="InParanoid" id="A0A2R5GZH9"/>
<sequence>MLKALRGLWTPQSQLSSVYEASLKTLDGGETVDFANLKGKVLLLVNVAGKCGLTKGEYTGLQKLHDKYAQEGLVVVGFPCNQYV</sequence>
<keyword evidence="3 4" id="KW-0560">Oxidoreductase</keyword>
<keyword evidence="6" id="KW-1185">Reference proteome</keyword>
<dbReference type="InterPro" id="IPR000889">
    <property type="entry name" value="Glutathione_peroxidase"/>
</dbReference>
<dbReference type="PRINTS" id="PR01011">
    <property type="entry name" value="GLUTPROXDASE"/>
</dbReference>
<organism evidence="5 6">
    <name type="scientific">Hondaea fermentalgiana</name>
    <dbReference type="NCBI Taxonomy" id="2315210"/>
    <lineage>
        <taxon>Eukaryota</taxon>
        <taxon>Sar</taxon>
        <taxon>Stramenopiles</taxon>
        <taxon>Bigyra</taxon>
        <taxon>Labyrinthulomycetes</taxon>
        <taxon>Thraustochytrida</taxon>
        <taxon>Thraustochytriidae</taxon>
        <taxon>Hondaea</taxon>
    </lineage>
</organism>
<dbReference type="AlphaFoldDB" id="A0A2R5GZH9"/>
<evidence type="ECO:0000256" key="3">
    <source>
        <dbReference type="ARBA" id="ARBA00023002"/>
    </source>
</evidence>